<proteinExistence type="predicted"/>
<evidence type="ECO:0000259" key="1">
    <source>
        <dbReference type="PROSITE" id="PS51186"/>
    </source>
</evidence>
<dbReference type="InterPro" id="IPR000182">
    <property type="entry name" value="GNAT_dom"/>
</dbReference>
<sequence>MIDLSHKPTIKGCKVALRPFHFKKDFPAIAKCLKDPVVLKYTGSDDTFEEEKSKDWYQTRNSQTDRLDLAVIDKETGMLVGEVVLNLYDEQTHSMNFRILIGPDGRNRGLGTEASKLLLDYAFRETDLHAITLSVFAFNPRAIHVYESLGFTVTSVDKDDLEHQGDWIDSLNMTLKRSQWKRI</sequence>
<feature type="domain" description="N-acetyltransferase" evidence="1">
    <location>
        <begin position="15"/>
        <end position="174"/>
    </location>
</feature>
<evidence type="ECO:0000313" key="2">
    <source>
        <dbReference type="EMBL" id="SDJ16497.1"/>
    </source>
</evidence>
<dbReference type="Pfam" id="PF13302">
    <property type="entry name" value="Acetyltransf_3"/>
    <property type="match status" value="1"/>
</dbReference>
<evidence type="ECO:0000313" key="3">
    <source>
        <dbReference type="Proteomes" id="UP000199225"/>
    </source>
</evidence>
<dbReference type="SUPFAM" id="SSF55729">
    <property type="entry name" value="Acyl-CoA N-acyltransferases (Nat)"/>
    <property type="match status" value="1"/>
</dbReference>
<dbReference type="PANTHER" id="PTHR43415:SF3">
    <property type="entry name" value="GNAT-FAMILY ACETYLTRANSFERASE"/>
    <property type="match status" value="1"/>
</dbReference>
<dbReference type="RefSeq" id="WP_093192728.1">
    <property type="nucleotide sequence ID" value="NZ_FNEV01000002.1"/>
</dbReference>
<reference evidence="3" key="1">
    <citation type="submission" date="2016-10" db="EMBL/GenBank/DDBJ databases">
        <authorList>
            <person name="Varghese N."/>
            <person name="Submissions S."/>
        </authorList>
    </citation>
    <scope>NUCLEOTIDE SEQUENCE [LARGE SCALE GENOMIC DNA]</scope>
    <source>
        <strain evidence="3">DSM 4771</strain>
    </source>
</reference>
<dbReference type="AlphaFoldDB" id="A0A1G8RHM2"/>
<dbReference type="PANTHER" id="PTHR43415">
    <property type="entry name" value="SPERMIDINE N(1)-ACETYLTRANSFERASE"/>
    <property type="match status" value="1"/>
</dbReference>
<name>A0A1G8RHM2_9BACI</name>
<dbReference type="OrthoDB" id="9795206at2"/>
<protein>
    <submittedName>
        <fullName evidence="2">Diamine N-acetyltransferase</fullName>
    </submittedName>
</protein>
<keyword evidence="3" id="KW-1185">Reference proteome</keyword>
<organism evidence="2 3">
    <name type="scientific">Salimicrobium halophilum</name>
    <dbReference type="NCBI Taxonomy" id="86666"/>
    <lineage>
        <taxon>Bacteria</taxon>
        <taxon>Bacillati</taxon>
        <taxon>Bacillota</taxon>
        <taxon>Bacilli</taxon>
        <taxon>Bacillales</taxon>
        <taxon>Bacillaceae</taxon>
        <taxon>Salimicrobium</taxon>
    </lineage>
</organism>
<dbReference type="Proteomes" id="UP000199225">
    <property type="component" value="Unassembled WGS sequence"/>
</dbReference>
<dbReference type="GO" id="GO:0016747">
    <property type="term" value="F:acyltransferase activity, transferring groups other than amino-acyl groups"/>
    <property type="evidence" value="ECO:0007669"/>
    <property type="project" value="InterPro"/>
</dbReference>
<gene>
    <name evidence="2" type="ORF">SAMN04490247_1041</name>
</gene>
<dbReference type="STRING" id="86666.SAMN04490247_1041"/>
<accession>A0A1G8RHM2</accession>
<dbReference type="InterPro" id="IPR016181">
    <property type="entry name" value="Acyl_CoA_acyltransferase"/>
</dbReference>
<dbReference type="Gene3D" id="3.40.630.30">
    <property type="match status" value="1"/>
</dbReference>
<dbReference type="EMBL" id="FNEV01000002">
    <property type="protein sequence ID" value="SDJ16497.1"/>
    <property type="molecule type" value="Genomic_DNA"/>
</dbReference>
<dbReference type="PROSITE" id="PS51186">
    <property type="entry name" value="GNAT"/>
    <property type="match status" value="1"/>
</dbReference>
<keyword evidence="2" id="KW-0808">Transferase</keyword>